<dbReference type="GO" id="GO:0016020">
    <property type="term" value="C:membrane"/>
    <property type="evidence" value="ECO:0007669"/>
    <property type="project" value="InterPro"/>
</dbReference>
<keyword evidence="2" id="KW-1185">Reference proteome</keyword>
<keyword evidence="1" id="KW-0808">Transferase</keyword>
<dbReference type="GO" id="GO:0003830">
    <property type="term" value="F:beta-1,4-mannosylglycoprotein 4-beta-N-acetylglucosaminyltransferase activity"/>
    <property type="evidence" value="ECO:0007669"/>
    <property type="project" value="InterPro"/>
</dbReference>
<evidence type="ECO:0000313" key="2">
    <source>
        <dbReference type="Proteomes" id="UP000019760"/>
    </source>
</evidence>
<protein>
    <submittedName>
        <fullName evidence="1">N-acetylglucosaminyltransferase</fullName>
    </submittedName>
</protein>
<comment type="caution">
    <text evidence="1">The sequence shown here is derived from an EMBL/GenBank/DDBJ whole genome shotgun (WGS) entry which is preliminary data.</text>
</comment>
<evidence type="ECO:0000313" key="1">
    <source>
        <dbReference type="EMBL" id="GAJ29976.1"/>
    </source>
</evidence>
<keyword evidence="1" id="KW-0328">Glycosyltransferase</keyword>
<proteinExistence type="predicted"/>
<dbReference type="RefSeq" id="WP_081797745.1">
    <property type="nucleotide sequence ID" value="NZ_BAND01000092.1"/>
</dbReference>
<reference evidence="1 2" key="2">
    <citation type="journal article" date="2014" name="FEMS Microbiol. Lett.">
        <title>Draft genomic DNA sequence of the facultatively methylotrophic bacterium Acidomonas methanolica type strain MB58.</title>
        <authorList>
            <person name="Higashiura N."/>
            <person name="Hadano H."/>
            <person name="Hirakawa H."/>
            <person name="Matsutani M."/>
            <person name="Takabe S."/>
            <person name="Matsushita K."/>
            <person name="Azuma Y."/>
        </authorList>
    </citation>
    <scope>NUCLEOTIDE SEQUENCE [LARGE SCALE GENOMIC DNA]</scope>
    <source>
        <strain evidence="1 2">MB58</strain>
    </source>
</reference>
<dbReference type="Proteomes" id="UP000019760">
    <property type="component" value="Unassembled WGS sequence"/>
</dbReference>
<name>A0A023D845_ACIMT</name>
<dbReference type="PANTHER" id="PTHR12224">
    <property type="entry name" value="BETA-1,4-MANNOSYL-GLYCOPROTEIN BETA-1,4-N-ACETYLGLUCOSAMINYL-TRANSFERASE"/>
    <property type="match status" value="1"/>
</dbReference>
<dbReference type="EMBL" id="BAND01000092">
    <property type="protein sequence ID" value="GAJ29976.1"/>
    <property type="molecule type" value="Genomic_DNA"/>
</dbReference>
<gene>
    <name evidence="1" type="ORF">Amme_092_002</name>
</gene>
<dbReference type="InterPro" id="IPR006813">
    <property type="entry name" value="Glyco_trans_17"/>
</dbReference>
<accession>A0A023D845</accession>
<dbReference type="GO" id="GO:0006044">
    <property type="term" value="P:N-acetylglucosamine metabolic process"/>
    <property type="evidence" value="ECO:0007669"/>
    <property type="project" value="TreeGrafter"/>
</dbReference>
<dbReference type="AlphaFoldDB" id="A0A023D845"/>
<dbReference type="Pfam" id="PF04724">
    <property type="entry name" value="Glyco_transf_17"/>
    <property type="match status" value="1"/>
</dbReference>
<dbReference type="OrthoDB" id="1997677at2"/>
<dbReference type="PANTHER" id="PTHR12224:SF0">
    <property type="entry name" value="BETA-1,4-MANNOSYL-GLYCOPROTEIN 4-BETA-N-ACETYLGLUCOSAMINYLTRANSFERASE"/>
    <property type="match status" value="1"/>
</dbReference>
<sequence length="323" mass="37366">MSKIFNCFPFFNELDILDIKFAQEYQHVDYFVISESTKDFMGRPKALMFSENMNRYAQYLDKVIHLVVDDMPDSSDPFEREYHQRHSLLRIASQAADEDVFIISDADEILREEAIETIRNLNGIAVFDMSMFQFYINLRQSPSGWKACYAASNRFLKCIEHISKFRWDRNAMVAVLDGGGIALELPDAGWHFTHLGGIEALKIKFNSYSHANDPWPRLMKNGNNLYKHIVAGGIVGNLKERAEFIPISYPYYPLRINDNQSEYLGKGFIKDPYVALRELQGLYKQALDEVARIFRNNENPLDLLYGLPAQNYAWMADIALDDQ</sequence>
<organism evidence="1 2">
    <name type="scientific">Acidomonas methanolica NBRC 104435</name>
    <dbReference type="NCBI Taxonomy" id="1231351"/>
    <lineage>
        <taxon>Bacteria</taxon>
        <taxon>Pseudomonadati</taxon>
        <taxon>Pseudomonadota</taxon>
        <taxon>Alphaproteobacteria</taxon>
        <taxon>Acetobacterales</taxon>
        <taxon>Acetobacteraceae</taxon>
        <taxon>Acidomonas</taxon>
    </lineage>
</organism>
<reference evidence="2" key="1">
    <citation type="journal article" date="2014" name="FEMS Microbiol. Lett.">
        <title>Draft Genomic DNA Sequence of the Facultatively Methylotrophic Bacterium Acidomonas methanolica type strain MB58.</title>
        <authorList>
            <person name="Higashiura N."/>
            <person name="Hadano H."/>
            <person name="Hirakawa H."/>
            <person name="Matsutani M."/>
            <person name="Takabe S."/>
            <person name="Matsushita K."/>
            <person name="Azuma Y."/>
        </authorList>
    </citation>
    <scope>NUCLEOTIDE SEQUENCE [LARGE SCALE GENOMIC DNA]</scope>
    <source>
        <strain evidence="2">MB58</strain>
    </source>
</reference>